<dbReference type="InterPro" id="IPR013830">
    <property type="entry name" value="SGNH_hydro"/>
</dbReference>
<dbReference type="RefSeq" id="WP_106582468.1">
    <property type="nucleotide sequence ID" value="NZ_PYGA01000005.1"/>
</dbReference>
<dbReference type="OrthoDB" id="154486at2"/>
<dbReference type="InterPro" id="IPR036514">
    <property type="entry name" value="SGNH_hydro_sf"/>
</dbReference>
<dbReference type="GO" id="GO:0016787">
    <property type="term" value="F:hydrolase activity"/>
    <property type="evidence" value="ECO:0007669"/>
    <property type="project" value="UniProtKB-KW"/>
</dbReference>
<dbReference type="AlphaFoldDB" id="A0A2P8DMC7"/>
<evidence type="ECO:0000259" key="1">
    <source>
        <dbReference type="Pfam" id="PF13472"/>
    </source>
</evidence>
<reference evidence="2 3" key="1">
    <citation type="submission" date="2018-03" db="EMBL/GenBank/DDBJ databases">
        <title>Genomic Encyclopedia of Archaeal and Bacterial Type Strains, Phase II (KMG-II): from individual species to whole genera.</title>
        <authorList>
            <person name="Goeker M."/>
        </authorList>
    </citation>
    <scope>NUCLEOTIDE SEQUENCE [LARGE SCALE GENOMIC DNA]</scope>
    <source>
        <strain evidence="2 3">DSM 45312</strain>
    </source>
</reference>
<keyword evidence="3" id="KW-1185">Reference proteome</keyword>
<dbReference type="EMBL" id="PYGA01000005">
    <property type="protein sequence ID" value="PSK98369.1"/>
    <property type="molecule type" value="Genomic_DNA"/>
</dbReference>
<protein>
    <submittedName>
        <fullName evidence="2">GDSL-like lipase/acylhydrolase family protein</fullName>
    </submittedName>
</protein>
<dbReference type="SUPFAM" id="SSF52266">
    <property type="entry name" value="SGNH hydrolase"/>
    <property type="match status" value="1"/>
</dbReference>
<evidence type="ECO:0000313" key="3">
    <source>
        <dbReference type="Proteomes" id="UP000240542"/>
    </source>
</evidence>
<dbReference type="Pfam" id="PF13472">
    <property type="entry name" value="Lipase_GDSL_2"/>
    <property type="match status" value="1"/>
</dbReference>
<dbReference type="Proteomes" id="UP000240542">
    <property type="component" value="Unassembled WGS sequence"/>
</dbReference>
<comment type="caution">
    <text evidence="2">The sequence shown here is derived from an EMBL/GenBank/DDBJ whole genome shotgun (WGS) entry which is preliminary data.</text>
</comment>
<name>A0A2P8DMC7_9ACTN</name>
<gene>
    <name evidence="2" type="ORF">CLV63_10541</name>
</gene>
<evidence type="ECO:0000313" key="2">
    <source>
        <dbReference type="EMBL" id="PSK98369.1"/>
    </source>
</evidence>
<keyword evidence="2" id="KW-0378">Hydrolase</keyword>
<organism evidence="2 3">
    <name type="scientific">Murinocardiopsis flavida</name>
    <dbReference type="NCBI Taxonomy" id="645275"/>
    <lineage>
        <taxon>Bacteria</taxon>
        <taxon>Bacillati</taxon>
        <taxon>Actinomycetota</taxon>
        <taxon>Actinomycetes</taxon>
        <taxon>Streptosporangiales</taxon>
        <taxon>Nocardiopsidaceae</taxon>
        <taxon>Murinocardiopsis</taxon>
    </lineage>
</organism>
<proteinExistence type="predicted"/>
<feature type="domain" description="SGNH hydrolase-type esterase" evidence="1">
    <location>
        <begin position="39"/>
        <end position="292"/>
    </location>
</feature>
<dbReference type="PROSITE" id="PS51257">
    <property type="entry name" value="PROKAR_LIPOPROTEIN"/>
    <property type="match status" value="1"/>
</dbReference>
<sequence>MVREGLAVTAAVLTAVAAAGCSGDGPEQAKPEKSFYVSLGDSLSVGVQPDGKGGFGETKEGYTDALYRSLNDRDSALRHERMGCGGEDTSTFARGGMQGCEYPAGSQLAEAEKFLRENRGRVDLVTVDIGGNNFTGCAYDDNGEVATDIDRSCVQEGLERAEEELPAIAERLRSAAGDDVQIIGMTYYNPFLAALLLEDVNQALEGGGGTSEDLARYADGVLTDLNSTLTKAYGAQDIDVADVSAAFDSGNFDVPAGSEGDVPANVAKICDFTWMCDVAQGPDIHTNAAGAREIAGVFEAEVRR</sequence>
<accession>A0A2P8DMC7</accession>
<dbReference type="Gene3D" id="3.40.50.1110">
    <property type="entry name" value="SGNH hydrolase"/>
    <property type="match status" value="1"/>
</dbReference>